<keyword evidence="1" id="KW-0472">Membrane</keyword>
<name>A0A1H6IHX4_9EURY</name>
<feature type="transmembrane region" description="Helical" evidence="1">
    <location>
        <begin position="143"/>
        <end position="160"/>
    </location>
</feature>
<dbReference type="EMBL" id="FNWU01000002">
    <property type="protein sequence ID" value="SEH45893.1"/>
    <property type="molecule type" value="Genomic_DNA"/>
</dbReference>
<evidence type="ECO:0000256" key="1">
    <source>
        <dbReference type="SAM" id="Phobius"/>
    </source>
</evidence>
<organism evidence="2 3">
    <name type="scientific">Halopenitus malekzadehii</name>
    <dbReference type="NCBI Taxonomy" id="1267564"/>
    <lineage>
        <taxon>Archaea</taxon>
        <taxon>Methanobacteriati</taxon>
        <taxon>Methanobacteriota</taxon>
        <taxon>Stenosarchaea group</taxon>
        <taxon>Halobacteria</taxon>
        <taxon>Halobacteriales</taxon>
        <taxon>Haloferacaceae</taxon>
        <taxon>Halopenitus</taxon>
    </lineage>
</organism>
<keyword evidence="3" id="KW-1185">Reference proteome</keyword>
<gene>
    <name evidence="2" type="ORF">SAMN05192561_10288</name>
</gene>
<protein>
    <submittedName>
        <fullName evidence="2">Uncharacterized protein</fullName>
    </submittedName>
</protein>
<feature type="transmembrane region" description="Helical" evidence="1">
    <location>
        <begin position="32"/>
        <end position="52"/>
    </location>
</feature>
<dbReference type="Proteomes" id="UP000199215">
    <property type="component" value="Unassembled WGS sequence"/>
</dbReference>
<keyword evidence="1" id="KW-0812">Transmembrane</keyword>
<accession>A0A1H6IHX4</accession>
<dbReference type="AlphaFoldDB" id="A0A1H6IHX4"/>
<keyword evidence="1" id="KW-1133">Transmembrane helix</keyword>
<proteinExistence type="predicted"/>
<feature type="transmembrane region" description="Helical" evidence="1">
    <location>
        <begin position="72"/>
        <end position="96"/>
    </location>
</feature>
<sequence>MRSLAGWVLLLVSLVGVYTTFKEQFSRFGRAAVGMTAVGMLLITGLLIRRGVLFVASGFRSVPASGADPAELVLSMATVSGLVFTVVGAGCIGFALRRIENCPAATAWLLLLAPILPLGVIVSNLVFDLPIALGRIVVSTNTLFVPFGLGWVALGVTVYLEY</sequence>
<reference evidence="2 3" key="1">
    <citation type="submission" date="2016-10" db="EMBL/GenBank/DDBJ databases">
        <authorList>
            <person name="de Groot N.N."/>
        </authorList>
    </citation>
    <scope>NUCLEOTIDE SEQUENCE [LARGE SCALE GENOMIC DNA]</scope>
    <source>
        <strain evidence="2 3">IBRC-M10418</strain>
    </source>
</reference>
<feature type="transmembrane region" description="Helical" evidence="1">
    <location>
        <begin position="108"/>
        <end position="131"/>
    </location>
</feature>
<evidence type="ECO:0000313" key="2">
    <source>
        <dbReference type="EMBL" id="SEH45893.1"/>
    </source>
</evidence>
<evidence type="ECO:0000313" key="3">
    <source>
        <dbReference type="Proteomes" id="UP000199215"/>
    </source>
</evidence>